<name>A0A9P6J6X0_MORAP</name>
<feature type="domain" description="NodB homology" evidence="1">
    <location>
        <begin position="72"/>
        <end position="184"/>
    </location>
</feature>
<evidence type="ECO:0000259" key="1">
    <source>
        <dbReference type="Pfam" id="PF01522"/>
    </source>
</evidence>
<dbReference type="EMBL" id="JAAAHY010000450">
    <property type="protein sequence ID" value="KAF9963627.1"/>
    <property type="molecule type" value="Genomic_DNA"/>
</dbReference>
<dbReference type="InterPro" id="IPR011330">
    <property type="entry name" value="Glyco_hydro/deAcase_b/a-brl"/>
</dbReference>
<dbReference type="Gene3D" id="3.20.20.370">
    <property type="entry name" value="Glycoside hydrolase/deacetylase"/>
    <property type="match status" value="1"/>
</dbReference>
<accession>A0A9P6J6X0</accession>
<dbReference type="CDD" id="cd10919">
    <property type="entry name" value="CE4_CDA_like"/>
    <property type="match status" value="1"/>
</dbReference>
<dbReference type="GO" id="GO:0005975">
    <property type="term" value="P:carbohydrate metabolic process"/>
    <property type="evidence" value="ECO:0007669"/>
    <property type="project" value="InterPro"/>
</dbReference>
<protein>
    <recommendedName>
        <fullName evidence="1">NodB homology domain-containing protein</fullName>
    </recommendedName>
</protein>
<dbReference type="SUPFAM" id="SSF88713">
    <property type="entry name" value="Glycoside hydrolase/deacetylase"/>
    <property type="match status" value="1"/>
</dbReference>
<gene>
    <name evidence="2" type="ORF">BGZ70_007289</name>
</gene>
<evidence type="ECO:0000313" key="2">
    <source>
        <dbReference type="EMBL" id="KAF9963627.1"/>
    </source>
</evidence>
<dbReference type="InterPro" id="IPR052740">
    <property type="entry name" value="CE4"/>
</dbReference>
<organism evidence="2 3">
    <name type="scientific">Mortierella alpina</name>
    <name type="common">Oleaginous fungus</name>
    <name type="synonym">Mortierella renispora</name>
    <dbReference type="NCBI Taxonomy" id="64518"/>
    <lineage>
        <taxon>Eukaryota</taxon>
        <taxon>Fungi</taxon>
        <taxon>Fungi incertae sedis</taxon>
        <taxon>Mucoromycota</taxon>
        <taxon>Mortierellomycotina</taxon>
        <taxon>Mortierellomycetes</taxon>
        <taxon>Mortierellales</taxon>
        <taxon>Mortierellaceae</taxon>
        <taxon>Mortierella</taxon>
    </lineage>
</organism>
<dbReference type="PANTHER" id="PTHR45985:SF3">
    <property type="entry name" value="CHITIN DEACETYLASE-LIKE 4"/>
    <property type="match status" value="1"/>
</dbReference>
<comment type="caution">
    <text evidence="2">The sequence shown here is derived from an EMBL/GenBank/DDBJ whole genome shotgun (WGS) entry which is preliminary data.</text>
</comment>
<keyword evidence="3" id="KW-1185">Reference proteome</keyword>
<dbReference type="Proteomes" id="UP000738359">
    <property type="component" value="Unassembled WGS sequence"/>
</dbReference>
<dbReference type="GO" id="GO:0016810">
    <property type="term" value="F:hydrolase activity, acting on carbon-nitrogen (but not peptide) bonds"/>
    <property type="evidence" value="ECO:0007669"/>
    <property type="project" value="InterPro"/>
</dbReference>
<dbReference type="InterPro" id="IPR002509">
    <property type="entry name" value="NODB_dom"/>
</dbReference>
<dbReference type="OrthoDB" id="504708at2759"/>
<dbReference type="AlphaFoldDB" id="A0A9P6J6X0"/>
<dbReference type="PANTHER" id="PTHR45985">
    <property type="match status" value="1"/>
</dbReference>
<reference evidence="2" key="1">
    <citation type="journal article" date="2020" name="Fungal Divers.">
        <title>Resolving the Mortierellaceae phylogeny through synthesis of multi-gene phylogenetics and phylogenomics.</title>
        <authorList>
            <person name="Vandepol N."/>
            <person name="Liber J."/>
            <person name="Desiro A."/>
            <person name="Na H."/>
            <person name="Kennedy M."/>
            <person name="Barry K."/>
            <person name="Grigoriev I.V."/>
            <person name="Miller A.N."/>
            <person name="O'Donnell K."/>
            <person name="Stajich J.E."/>
            <person name="Bonito G."/>
        </authorList>
    </citation>
    <scope>NUCLEOTIDE SEQUENCE</scope>
    <source>
        <strain evidence="2">CK1249</strain>
    </source>
</reference>
<sequence length="479" mass="51278">MTYTEGRAISSSQRTALPSHAFLYKAAAVSVLLLSGSLTAEAGTCDPAKCVFPACVCPSVSPPKGLDPKTVPQFFTLTFDDAIQSQTVTPVAQIMSPHKNPSGCPIKATWFAQIMYSDFALIQQWYAAGNEVADHTMTHPSNPPAAEIIGNRKAINAFSGIPFAKLNGFRAPNLNYSKGTFDTLAQEKFLYDSSTNAVTENAYWPYTLDFGLANDCWTGICNEAIAAPGMWEIPMHAIMNGAEPYSMDPQLFAPAGTIAGLLKDNFNRHYQGTRQPFGIYLHPVHIKEAGAMYNEFFTWAAAQKDVWFVTNQQLLEWMKNPVPASELAAQEYMKCNMPAVGKEICNGLDDTKAGAIDKGLLEVCNFPDGPWSTCYGCPKTKPTPEDPVPERVVAAGTAGARTPVAASCAMEWWDPVAAQCLCSNSTCAFTDIATTTTPVTGTPTPKPGNGNGNAAIQLTGSWASMGLVAAVAAGLAQLL</sequence>
<evidence type="ECO:0000313" key="3">
    <source>
        <dbReference type="Proteomes" id="UP000738359"/>
    </source>
</evidence>
<dbReference type="Pfam" id="PF01522">
    <property type="entry name" value="Polysacc_deac_1"/>
    <property type="match status" value="1"/>
</dbReference>
<proteinExistence type="predicted"/>